<evidence type="ECO:0000259" key="13">
    <source>
        <dbReference type="SMART" id="SM01228"/>
    </source>
</evidence>
<evidence type="ECO:0000256" key="11">
    <source>
        <dbReference type="ARBA" id="ARBA00031800"/>
    </source>
</evidence>
<keyword evidence="9 12" id="KW-0520">NAD</keyword>
<comment type="subunit">
    <text evidence="10 12">Homodimer. Heterotetramer of two MnmE and two MnmG subunits.</text>
</comment>
<comment type="subcellular location">
    <subcellularLocation>
        <location evidence="12">Cytoplasm</location>
    </subcellularLocation>
</comment>
<keyword evidence="7 12" id="KW-0819">tRNA processing</keyword>
<feature type="domain" description="tRNA uridine 5-carboxymethylaminomethyl modification enzyme C-terminal subdomain" evidence="13">
    <location>
        <begin position="639"/>
        <end position="710"/>
    </location>
</feature>
<dbReference type="NCBIfam" id="TIGR00136">
    <property type="entry name" value="mnmG_gidA"/>
    <property type="match status" value="1"/>
</dbReference>
<comment type="caution">
    <text evidence="12">Lacks conserved residue(s) required for the propagation of feature annotation.</text>
</comment>
<keyword evidence="8 12" id="KW-0274">FAD</keyword>
<dbReference type="InterPro" id="IPR049312">
    <property type="entry name" value="GIDA_C_N"/>
</dbReference>
<dbReference type="FunFam" id="3.50.50.60:FF:000010">
    <property type="entry name" value="tRNA uridine 5-carboxymethylaminomethyl modification enzyme MnmG"/>
    <property type="match status" value="1"/>
</dbReference>
<evidence type="ECO:0000256" key="10">
    <source>
        <dbReference type="ARBA" id="ARBA00025948"/>
    </source>
</evidence>
<comment type="similarity">
    <text evidence="3 12">Belongs to the MnmG family.</text>
</comment>
<dbReference type="GO" id="GO:0005829">
    <property type="term" value="C:cytosol"/>
    <property type="evidence" value="ECO:0007669"/>
    <property type="project" value="TreeGrafter"/>
</dbReference>
<evidence type="ECO:0000256" key="1">
    <source>
        <dbReference type="ARBA" id="ARBA00001974"/>
    </source>
</evidence>
<evidence type="ECO:0000313" key="14">
    <source>
        <dbReference type="EMBL" id="RRN43684.1"/>
    </source>
</evidence>
<evidence type="ECO:0000256" key="12">
    <source>
        <dbReference type="HAMAP-Rule" id="MF_00129"/>
    </source>
</evidence>
<dbReference type="SMART" id="SM01228">
    <property type="entry name" value="GIDA_assoc_3"/>
    <property type="match status" value="1"/>
</dbReference>
<dbReference type="Pfam" id="PF21680">
    <property type="entry name" value="GIDA_C_1st"/>
    <property type="match status" value="2"/>
</dbReference>
<dbReference type="Gene3D" id="1.10.150.570">
    <property type="entry name" value="GidA associated domain, C-terminal subdomain"/>
    <property type="match status" value="1"/>
</dbReference>
<protein>
    <recommendedName>
        <fullName evidence="4 12">tRNA uridine 5-carboxymethylaminomethyl modification enzyme MnmG</fullName>
    </recommendedName>
    <alternativeName>
        <fullName evidence="11 12">Glucose-inhibited division protein A</fullName>
    </alternativeName>
</protein>
<reference evidence="14 15" key="1">
    <citation type="submission" date="2018-11" db="EMBL/GenBank/DDBJ databases">
        <title>Genome sequencing of Lautropia sp. KCOM 2505 (= ChDC F240).</title>
        <authorList>
            <person name="Kook J.-K."/>
            <person name="Park S.-N."/>
            <person name="Lim Y.K."/>
        </authorList>
    </citation>
    <scope>NUCLEOTIDE SEQUENCE [LARGE SCALE GENOMIC DNA]</scope>
    <source>
        <strain evidence="14 15">KCOM 2505</strain>
    </source>
</reference>
<dbReference type="PROSITE" id="PS01281">
    <property type="entry name" value="GIDA_2"/>
    <property type="match status" value="1"/>
</dbReference>
<dbReference type="FunFam" id="1.10.150.570:FF:000001">
    <property type="entry name" value="tRNA uridine 5-carboxymethylaminomethyl modification enzyme MnmG"/>
    <property type="match status" value="1"/>
</dbReference>
<dbReference type="PANTHER" id="PTHR11806:SF0">
    <property type="entry name" value="PROTEIN MTO1 HOMOLOG, MITOCHONDRIAL"/>
    <property type="match status" value="1"/>
</dbReference>
<dbReference type="InterPro" id="IPR020595">
    <property type="entry name" value="MnmG-rel_CS"/>
</dbReference>
<evidence type="ECO:0000256" key="9">
    <source>
        <dbReference type="ARBA" id="ARBA00023027"/>
    </source>
</evidence>
<dbReference type="SUPFAM" id="SSF51905">
    <property type="entry name" value="FAD/NAD(P)-binding domain"/>
    <property type="match status" value="1"/>
</dbReference>
<dbReference type="GO" id="GO:0002098">
    <property type="term" value="P:tRNA wobble uridine modification"/>
    <property type="evidence" value="ECO:0007669"/>
    <property type="project" value="InterPro"/>
</dbReference>
<dbReference type="InterPro" id="IPR044920">
    <property type="entry name" value="MnmG_C_subdom_sf"/>
</dbReference>
<evidence type="ECO:0000313" key="15">
    <source>
        <dbReference type="Proteomes" id="UP000270261"/>
    </source>
</evidence>
<dbReference type="HAMAP" id="MF_00129">
    <property type="entry name" value="MnmG_GidA"/>
    <property type="match status" value="1"/>
</dbReference>
<dbReference type="EMBL" id="RRUE01000002">
    <property type="protein sequence ID" value="RRN43684.1"/>
    <property type="molecule type" value="Genomic_DNA"/>
</dbReference>
<sequence length="735" mass="80244">MNFHPEFFDVIVVGGGHAGTEAALVAARTGAKTLLLSHNLDTLGQMSCNPSIGGIGKGHLVKEVDALGGVMAVATDQAGIQFRILNASKGPAVRATRAQADRVLYRQAIRQTLENQPNLTLFQQAVDDLLLEGDRVSGVMTQLGIAFHAHAVVLTAGTFLNGKVHVGLDNYEAGRAGDPSAKTLAHRLRELALPQGRLKTGTPPRIDGKTIDYSRLGVQPSDTDPVPVFSFIGNAAQHPQQLPCWITHTNERTHDIIRQGLDRSPLFTGVIEGVGPRYCPSIEDKIHRFADKTSHQIYLEPEGLRTNEIYPNGISTSLPFDTQLALVQSMAGLEQAHILRPGYAIEYDYFDPRALKPGLETQQIHGLFFAGQINGTTGYEEAAAQGLLAGLNAARQTRGEAPWVPSRDQAYLGVMLDDLLTQGVMEPYRMFTSRAEYRLSLREDNADLRLTEIGRSMGCIDDVRWAAFTAKREAIEREIGRLRATFLNPKRVAQLQALSENLQLSGSERSLYDLLKRPDVTLAQLRALPIEPEMPTEQSADAPDICARPDMPYAATPATHTLSGTVSVHQDVPAADDTTYTSADTHFAENDRNSCLLRTAHHSSPKAGATAATADISTHHRSFLPELSPAVIEQVEIQVKYAGYIERQRLEVERMAQQEAMSIPVDMDYSRISGLSNEVRQKLTAQRPATIGQAGRIPGMTPAAVSLLLVHLKKKRPLTSMERRAGSSGNTEARP</sequence>
<dbReference type="InterPro" id="IPR026904">
    <property type="entry name" value="MnmG_C"/>
</dbReference>
<keyword evidence="15" id="KW-1185">Reference proteome</keyword>
<dbReference type="Proteomes" id="UP000270261">
    <property type="component" value="Unassembled WGS sequence"/>
</dbReference>
<dbReference type="InterPro" id="IPR036188">
    <property type="entry name" value="FAD/NAD-bd_sf"/>
</dbReference>
<dbReference type="PANTHER" id="PTHR11806">
    <property type="entry name" value="GLUCOSE INHIBITED DIVISION PROTEIN A"/>
    <property type="match status" value="1"/>
</dbReference>
<keyword evidence="6 12" id="KW-0285">Flavoprotein</keyword>
<dbReference type="Pfam" id="PF01134">
    <property type="entry name" value="GIDA"/>
    <property type="match status" value="1"/>
</dbReference>
<gene>
    <name evidence="12 14" type="primary">mnmG</name>
    <name evidence="12" type="synonym">gidA</name>
    <name evidence="14" type="ORF">EHV23_09660</name>
</gene>
<evidence type="ECO:0000256" key="3">
    <source>
        <dbReference type="ARBA" id="ARBA00007653"/>
    </source>
</evidence>
<dbReference type="PROSITE" id="PS01280">
    <property type="entry name" value="GIDA_1"/>
    <property type="match status" value="1"/>
</dbReference>
<dbReference type="RefSeq" id="WP_125095888.1">
    <property type="nucleotide sequence ID" value="NZ_RRUE01000002.1"/>
</dbReference>
<dbReference type="InterPro" id="IPR047001">
    <property type="entry name" value="MnmG_C_subdom"/>
</dbReference>
<comment type="function">
    <text evidence="2 12">NAD-binding protein involved in the addition of a carboxymethylaminomethyl (cmnm) group at the wobble position (U34) of certain tRNAs, forming tRNA-cmnm(5)s(2)U34.</text>
</comment>
<keyword evidence="5 12" id="KW-0963">Cytoplasm</keyword>
<accession>A0A3R8T0J9</accession>
<evidence type="ECO:0000256" key="6">
    <source>
        <dbReference type="ARBA" id="ARBA00022630"/>
    </source>
</evidence>
<proteinExistence type="inferred from homology"/>
<evidence type="ECO:0000256" key="2">
    <source>
        <dbReference type="ARBA" id="ARBA00003717"/>
    </source>
</evidence>
<dbReference type="InterPro" id="IPR002218">
    <property type="entry name" value="MnmG-rel"/>
</dbReference>
<dbReference type="InterPro" id="IPR040131">
    <property type="entry name" value="MnmG_N"/>
</dbReference>
<evidence type="ECO:0000256" key="7">
    <source>
        <dbReference type="ARBA" id="ARBA00022694"/>
    </source>
</evidence>
<dbReference type="OrthoDB" id="9815560at2"/>
<organism evidence="14 15">
    <name type="scientific">Lautropia dentalis</name>
    <dbReference type="NCBI Taxonomy" id="2490857"/>
    <lineage>
        <taxon>Bacteria</taxon>
        <taxon>Pseudomonadati</taxon>
        <taxon>Pseudomonadota</taxon>
        <taxon>Betaproteobacteria</taxon>
        <taxon>Burkholderiales</taxon>
        <taxon>Burkholderiaceae</taxon>
        <taxon>Lautropia</taxon>
    </lineage>
</organism>
<dbReference type="Gene3D" id="1.10.10.1800">
    <property type="entry name" value="tRNA uridine 5-carboxymethylaminomethyl modification enzyme MnmG/GidA"/>
    <property type="match status" value="2"/>
</dbReference>
<dbReference type="GO" id="GO:0030488">
    <property type="term" value="P:tRNA methylation"/>
    <property type="evidence" value="ECO:0007669"/>
    <property type="project" value="TreeGrafter"/>
</dbReference>
<dbReference type="GO" id="GO:0050660">
    <property type="term" value="F:flavin adenine dinucleotide binding"/>
    <property type="evidence" value="ECO:0007669"/>
    <property type="project" value="UniProtKB-UniRule"/>
</dbReference>
<comment type="caution">
    <text evidence="14">The sequence shown here is derived from an EMBL/GenBank/DDBJ whole genome shotgun (WGS) entry which is preliminary data.</text>
</comment>
<dbReference type="FunFam" id="3.50.50.60:FF:000002">
    <property type="entry name" value="tRNA uridine 5-carboxymethylaminomethyl modification enzyme MnmG"/>
    <property type="match status" value="1"/>
</dbReference>
<evidence type="ECO:0000256" key="5">
    <source>
        <dbReference type="ARBA" id="ARBA00022490"/>
    </source>
</evidence>
<name>A0A3R8T0J9_9BURK</name>
<dbReference type="AlphaFoldDB" id="A0A3R8T0J9"/>
<feature type="binding site" evidence="12">
    <location>
        <begin position="275"/>
        <end position="289"/>
    </location>
    <ligand>
        <name>NAD(+)</name>
        <dbReference type="ChEBI" id="CHEBI:57540"/>
    </ligand>
</feature>
<evidence type="ECO:0000256" key="4">
    <source>
        <dbReference type="ARBA" id="ARBA00020461"/>
    </source>
</evidence>
<evidence type="ECO:0000256" key="8">
    <source>
        <dbReference type="ARBA" id="ARBA00022827"/>
    </source>
</evidence>
<dbReference type="Gene3D" id="3.50.50.60">
    <property type="entry name" value="FAD/NAD(P)-binding domain"/>
    <property type="match status" value="2"/>
</dbReference>
<dbReference type="Pfam" id="PF13932">
    <property type="entry name" value="SAM_GIDA_C"/>
    <property type="match status" value="1"/>
</dbReference>
<dbReference type="InterPro" id="IPR004416">
    <property type="entry name" value="MnmG"/>
</dbReference>
<feature type="binding site" evidence="12">
    <location>
        <begin position="14"/>
        <end position="19"/>
    </location>
    <ligand>
        <name>FAD</name>
        <dbReference type="ChEBI" id="CHEBI:57692"/>
    </ligand>
</feature>
<comment type="cofactor">
    <cofactor evidence="1 12">
        <name>FAD</name>
        <dbReference type="ChEBI" id="CHEBI:57692"/>
    </cofactor>
</comment>